<reference evidence="2 3" key="1">
    <citation type="submission" date="2016-10" db="EMBL/GenBank/DDBJ databases">
        <authorList>
            <person name="de Groot N.N."/>
        </authorList>
    </citation>
    <scope>NUCLEOTIDE SEQUENCE [LARGE SCALE GENOMIC DNA]</scope>
    <source>
        <strain evidence="2 3">YAD2003</strain>
    </source>
</reference>
<dbReference type="InterPro" id="IPR036388">
    <property type="entry name" value="WH-like_DNA-bd_sf"/>
</dbReference>
<keyword evidence="2" id="KW-0648">Protein biosynthesis</keyword>
<dbReference type="InterPro" id="IPR014879">
    <property type="entry name" value="Spo0A_C"/>
</dbReference>
<evidence type="ECO:0000313" key="2">
    <source>
        <dbReference type="EMBL" id="SEH60847.1"/>
    </source>
</evidence>
<sequence length="126" mass="14587">MKQKIEVEIVKTLLNLGIAPNTKGYRYLRDSIFICVTSEEKNLSFNKDIYVRIAKEYNTSEASIERAVRHAIKTGWHRHNDDLAELIFMNTLQSTNDVPTNSVFIYTVAEWTRVNMKEKEENGSSD</sequence>
<dbReference type="GO" id="GO:0005737">
    <property type="term" value="C:cytoplasm"/>
    <property type="evidence" value="ECO:0007669"/>
    <property type="project" value="InterPro"/>
</dbReference>
<dbReference type="RefSeq" id="WP_074716406.1">
    <property type="nucleotide sequence ID" value="NZ_FNWV01000005.1"/>
</dbReference>
<dbReference type="EMBL" id="FNWV01000005">
    <property type="protein sequence ID" value="SEH60847.1"/>
    <property type="molecule type" value="Genomic_DNA"/>
</dbReference>
<keyword evidence="2" id="KW-0396">Initiation factor</keyword>
<dbReference type="AlphaFoldDB" id="A0A1H6JG09"/>
<dbReference type="InterPro" id="IPR016032">
    <property type="entry name" value="Sig_transdc_resp-reg_C-effctor"/>
</dbReference>
<dbReference type="SUPFAM" id="SSF46894">
    <property type="entry name" value="C-terminal effector domain of the bipartite response regulators"/>
    <property type="match status" value="1"/>
</dbReference>
<name>A0A1H6JG09_RUMFL</name>
<feature type="domain" description="Sporulation initiation factor Spo0A C-terminal" evidence="1">
    <location>
        <begin position="9"/>
        <end position="110"/>
    </location>
</feature>
<dbReference type="GO" id="GO:0005509">
    <property type="term" value="F:calcium ion binding"/>
    <property type="evidence" value="ECO:0007669"/>
    <property type="project" value="InterPro"/>
</dbReference>
<proteinExistence type="predicted"/>
<evidence type="ECO:0000313" key="3">
    <source>
        <dbReference type="Proteomes" id="UP000183190"/>
    </source>
</evidence>
<dbReference type="GO" id="GO:0003743">
    <property type="term" value="F:translation initiation factor activity"/>
    <property type="evidence" value="ECO:0007669"/>
    <property type="project" value="UniProtKB-KW"/>
</dbReference>
<dbReference type="Pfam" id="PF08769">
    <property type="entry name" value="Spo0A_C"/>
    <property type="match status" value="1"/>
</dbReference>
<dbReference type="GO" id="GO:0003677">
    <property type="term" value="F:DNA binding"/>
    <property type="evidence" value="ECO:0007669"/>
    <property type="project" value="InterPro"/>
</dbReference>
<dbReference type="OrthoDB" id="9793299at2"/>
<protein>
    <submittedName>
        <fullName evidence="2">Sporulation initiation factor Spo0A C terminal</fullName>
    </submittedName>
</protein>
<dbReference type="Gene3D" id="1.10.10.10">
    <property type="entry name" value="Winged helix-like DNA-binding domain superfamily/Winged helix DNA-binding domain"/>
    <property type="match status" value="1"/>
</dbReference>
<dbReference type="Proteomes" id="UP000183190">
    <property type="component" value="Unassembled WGS sequence"/>
</dbReference>
<dbReference type="GO" id="GO:0003700">
    <property type="term" value="F:DNA-binding transcription factor activity"/>
    <property type="evidence" value="ECO:0007669"/>
    <property type="project" value="InterPro"/>
</dbReference>
<accession>A0A1H6JG09</accession>
<organism evidence="2 3">
    <name type="scientific">Ruminococcus flavefaciens</name>
    <dbReference type="NCBI Taxonomy" id="1265"/>
    <lineage>
        <taxon>Bacteria</taxon>
        <taxon>Bacillati</taxon>
        <taxon>Bacillota</taxon>
        <taxon>Clostridia</taxon>
        <taxon>Eubacteriales</taxon>
        <taxon>Oscillospiraceae</taxon>
        <taxon>Ruminococcus</taxon>
    </lineage>
</organism>
<dbReference type="GO" id="GO:0042173">
    <property type="term" value="P:regulation of sporulation resulting in formation of a cellular spore"/>
    <property type="evidence" value="ECO:0007669"/>
    <property type="project" value="InterPro"/>
</dbReference>
<gene>
    <name evidence="2" type="ORF">SAMN02910265_01698</name>
</gene>
<evidence type="ECO:0000259" key="1">
    <source>
        <dbReference type="Pfam" id="PF08769"/>
    </source>
</evidence>